<name>A0A397ZCE8_BRACM</name>
<feature type="chain" id="PRO_5017427139" evidence="1">
    <location>
        <begin position="23"/>
        <end position="371"/>
    </location>
</feature>
<protein>
    <submittedName>
        <fullName evidence="2">Uncharacterized protein</fullName>
    </submittedName>
</protein>
<accession>A0A397ZCE8</accession>
<reference evidence="2 3" key="1">
    <citation type="submission" date="2018-06" db="EMBL/GenBank/DDBJ databases">
        <title>WGS assembly of Brassica rapa FPsc.</title>
        <authorList>
            <person name="Bowman J."/>
            <person name="Kohchi T."/>
            <person name="Yamato K."/>
            <person name="Jenkins J."/>
            <person name="Shu S."/>
            <person name="Ishizaki K."/>
            <person name="Yamaoka S."/>
            <person name="Nishihama R."/>
            <person name="Nakamura Y."/>
            <person name="Berger F."/>
            <person name="Adam C."/>
            <person name="Aki S."/>
            <person name="Althoff F."/>
            <person name="Araki T."/>
            <person name="Arteaga-Vazquez M."/>
            <person name="Balasubrmanian S."/>
            <person name="Bauer D."/>
            <person name="Boehm C."/>
            <person name="Briginshaw L."/>
            <person name="Caballero-Perez J."/>
            <person name="Catarino B."/>
            <person name="Chen F."/>
            <person name="Chiyoda S."/>
            <person name="Chovatia M."/>
            <person name="Davies K."/>
            <person name="Delmans M."/>
            <person name="Demura T."/>
            <person name="Dierschke T."/>
            <person name="Dolan L."/>
            <person name="Dorantes-Acosta A."/>
            <person name="Eklund D."/>
            <person name="Florent S."/>
            <person name="Flores-Sandoval E."/>
            <person name="Fujiyama A."/>
            <person name="Fukuzawa H."/>
            <person name="Galik B."/>
            <person name="Grimanelli D."/>
            <person name="Grimwood J."/>
            <person name="Grossniklaus U."/>
            <person name="Hamada T."/>
            <person name="Haseloff J."/>
            <person name="Hetherington A."/>
            <person name="Higo A."/>
            <person name="Hirakawa Y."/>
            <person name="Hundley H."/>
            <person name="Ikeda Y."/>
            <person name="Inoue K."/>
            <person name="Inoue S."/>
            <person name="Ishida S."/>
            <person name="Jia Q."/>
            <person name="Kakita M."/>
            <person name="Kanazawa T."/>
            <person name="Kawai Y."/>
            <person name="Kawashima T."/>
            <person name="Kennedy M."/>
            <person name="Kinose K."/>
            <person name="Kinoshita T."/>
            <person name="Kohara Y."/>
            <person name="Koide E."/>
            <person name="Komatsu K."/>
            <person name="Kopischke S."/>
            <person name="Kubo M."/>
            <person name="Kyozuka J."/>
            <person name="Lagercrantz U."/>
            <person name="Lin S."/>
            <person name="Lindquist E."/>
            <person name="Lipzen A."/>
            <person name="Lu C."/>
            <person name="Luna E."/>
            <person name="Martienssen R."/>
            <person name="Minamino N."/>
            <person name="Mizutani M."/>
            <person name="Mizutani M."/>
            <person name="Mochizuki N."/>
            <person name="Monte I."/>
            <person name="Mosher R."/>
            <person name="Nagasaki H."/>
            <person name="Nakagami H."/>
            <person name="Naramoto S."/>
            <person name="Nishitani K."/>
            <person name="Ohtani M."/>
            <person name="Okamoto T."/>
            <person name="Okumura M."/>
            <person name="Phillips J."/>
            <person name="Pollak B."/>
            <person name="Reinders A."/>
            <person name="Roevekamp M."/>
            <person name="Sano R."/>
            <person name="Sawa S."/>
            <person name="Schmid M."/>
            <person name="Shirakawa M."/>
            <person name="Solano R."/>
            <person name="Spunde A."/>
            <person name="Suetsugu N."/>
            <person name="Sugano S."/>
            <person name="Sugiyama A."/>
            <person name="Sun R."/>
            <person name="Suzuki Y."/>
            <person name="Takenaka M."/>
            <person name="Takezawa D."/>
            <person name="Tomogane H."/>
            <person name="Tsuzuki M."/>
            <person name="Ueda T."/>
            <person name="Umeda M."/>
            <person name="Ward J."/>
            <person name="Watanabe Y."/>
            <person name="Yazaki K."/>
            <person name="Yokoyama R."/>
            <person name="Yoshitake Y."/>
            <person name="Yotsui I."/>
            <person name="Zachgo S."/>
            <person name="Schmutz J."/>
        </authorList>
    </citation>
    <scope>NUCLEOTIDE SEQUENCE [LARGE SCALE GENOMIC DNA]</scope>
    <source>
        <strain evidence="3">cv. B-3</strain>
    </source>
</reference>
<dbReference type="EMBL" id="CM010632">
    <property type="protein sequence ID" value="RID63307.1"/>
    <property type="molecule type" value="Genomic_DNA"/>
</dbReference>
<evidence type="ECO:0000313" key="3">
    <source>
        <dbReference type="Proteomes" id="UP000264353"/>
    </source>
</evidence>
<dbReference type="Proteomes" id="UP000264353">
    <property type="component" value="Chromosome A5"/>
</dbReference>
<organism evidence="2 3">
    <name type="scientific">Brassica campestris</name>
    <name type="common">Field mustard</name>
    <dbReference type="NCBI Taxonomy" id="3711"/>
    <lineage>
        <taxon>Eukaryota</taxon>
        <taxon>Viridiplantae</taxon>
        <taxon>Streptophyta</taxon>
        <taxon>Embryophyta</taxon>
        <taxon>Tracheophyta</taxon>
        <taxon>Spermatophyta</taxon>
        <taxon>Magnoliopsida</taxon>
        <taxon>eudicotyledons</taxon>
        <taxon>Gunneridae</taxon>
        <taxon>Pentapetalae</taxon>
        <taxon>rosids</taxon>
        <taxon>malvids</taxon>
        <taxon>Brassicales</taxon>
        <taxon>Brassicaceae</taxon>
        <taxon>Brassiceae</taxon>
        <taxon>Brassica</taxon>
    </lineage>
</organism>
<proteinExistence type="predicted"/>
<evidence type="ECO:0000256" key="1">
    <source>
        <dbReference type="SAM" id="SignalP"/>
    </source>
</evidence>
<gene>
    <name evidence="2" type="ORF">BRARA_E02324</name>
</gene>
<feature type="signal peptide" evidence="1">
    <location>
        <begin position="1"/>
        <end position="22"/>
    </location>
</feature>
<dbReference type="AlphaFoldDB" id="A0A397ZCE8"/>
<evidence type="ECO:0000313" key="2">
    <source>
        <dbReference type="EMBL" id="RID63307.1"/>
    </source>
</evidence>
<keyword evidence="1" id="KW-0732">Signal</keyword>
<sequence length="371" mass="43331">MIWFCHIPVIVLVFSFPKESLCQLHPPVRRCYSLRLSVSSPLAMVVIIDLISIRSVFESWGEYPERPRRIEGLIFSTLESDYPANLVDFVDVFPASLHGFVGAISEHLLRDVYPSLVIHGETQSFLKAPWPGDHDITFIVHILLSKSAMASNVQRRGCVLVESMDAERNQCVLPMPLSTGMCDIYGDLVGVYNFPEMVTQGYGVIIHGNFSIQFVIQLFGYWSRGKTSWLQRVSVLMNGWDKQRMSIYRIHKWRSMESTLLQRTRLRTNWYRVDVSKHVLDTMDFYCMIWKKNKMPKWHIHHIRVRRILEKENNRLHILLACKAYCKRKQRQSSLLQMICLQHMSHISAYVIICISLLCIRFYNPICTLVY</sequence>